<reference evidence="6" key="1">
    <citation type="journal article" date="2017" name="Plant J.">
        <title>The pomegranate (Punica granatum L.) genome and the genomics of punicalagin biosynthesis.</title>
        <authorList>
            <person name="Qin G."/>
            <person name="Xu C."/>
            <person name="Ming R."/>
            <person name="Tang H."/>
            <person name="Guyot R."/>
            <person name="Kramer E.M."/>
            <person name="Hu Y."/>
            <person name="Yi X."/>
            <person name="Qi Y."/>
            <person name="Xu X."/>
            <person name="Gao Z."/>
            <person name="Pan H."/>
            <person name="Jian J."/>
            <person name="Tian Y."/>
            <person name="Yue Z."/>
            <person name="Xu Y."/>
        </authorList>
    </citation>
    <scope>NUCLEOTIDE SEQUENCE [LARGE SCALE GENOMIC DNA]</scope>
    <source>
        <strain evidence="6">cv. Dabenzi</strain>
    </source>
</reference>
<evidence type="ECO:0000256" key="2">
    <source>
        <dbReference type="RuleBase" id="RU369065"/>
    </source>
</evidence>
<keyword evidence="2" id="KW-0539">Nucleus</keyword>
<comment type="subcellular location">
    <subcellularLocation>
        <location evidence="2">Nucleus</location>
    </subcellularLocation>
</comment>
<dbReference type="AlphaFoldDB" id="A0A218WVW8"/>
<protein>
    <recommendedName>
        <fullName evidence="2">Protein TIFY</fullName>
    </recommendedName>
    <alternativeName>
        <fullName evidence="2">Jasmonate ZIM domain-containing protein</fullName>
    </alternativeName>
</protein>
<evidence type="ECO:0000256" key="1">
    <source>
        <dbReference type="ARBA" id="ARBA00008614"/>
    </source>
</evidence>
<feature type="compositionally biased region" description="Polar residues" evidence="3">
    <location>
        <begin position="30"/>
        <end position="42"/>
    </location>
</feature>
<keyword evidence="7" id="KW-1185">Reference proteome</keyword>
<feature type="region of interest" description="Disordered" evidence="3">
    <location>
        <begin position="1"/>
        <end position="42"/>
    </location>
</feature>
<dbReference type="PANTHER" id="PTHR33077">
    <property type="entry name" value="PROTEIN TIFY 4A-RELATED-RELATED"/>
    <property type="match status" value="1"/>
</dbReference>
<name>A0A218WVW8_PUNGR</name>
<organism evidence="5 6">
    <name type="scientific">Punica granatum</name>
    <name type="common">Pomegranate</name>
    <dbReference type="NCBI Taxonomy" id="22663"/>
    <lineage>
        <taxon>Eukaryota</taxon>
        <taxon>Viridiplantae</taxon>
        <taxon>Streptophyta</taxon>
        <taxon>Embryophyta</taxon>
        <taxon>Tracheophyta</taxon>
        <taxon>Spermatophyta</taxon>
        <taxon>Magnoliopsida</taxon>
        <taxon>eudicotyledons</taxon>
        <taxon>Gunneridae</taxon>
        <taxon>Pentapetalae</taxon>
        <taxon>rosids</taxon>
        <taxon>malvids</taxon>
        <taxon>Myrtales</taxon>
        <taxon>Lythraceae</taxon>
        <taxon>Punica</taxon>
    </lineage>
</organism>
<dbReference type="SMR" id="A0A218WVW8"/>
<evidence type="ECO:0000313" key="7">
    <source>
        <dbReference type="Proteomes" id="UP000515151"/>
    </source>
</evidence>
<gene>
    <name evidence="8" type="primary">LOC116199543</name>
    <name evidence="5" type="ORF">CDL15_Pgr009214</name>
</gene>
<evidence type="ECO:0000313" key="5">
    <source>
        <dbReference type="EMBL" id="OWM76649.1"/>
    </source>
</evidence>
<dbReference type="InterPro" id="IPR040390">
    <property type="entry name" value="TIFY/JAZ"/>
</dbReference>
<dbReference type="InterPro" id="IPR018467">
    <property type="entry name" value="CCT_CS"/>
</dbReference>
<dbReference type="Proteomes" id="UP000197138">
    <property type="component" value="Unassembled WGS sequence"/>
</dbReference>
<comment type="similarity">
    <text evidence="1 2">Belongs to the TIFY/JAZ family.</text>
</comment>
<reference evidence="5" key="2">
    <citation type="submission" date="2017-06" db="EMBL/GenBank/DDBJ databases">
        <title>The pomegranate genome and the genomics of punicalagin biosynthesis.</title>
        <authorList>
            <person name="Xu C."/>
        </authorList>
    </citation>
    <scope>NUCLEOTIDE SEQUENCE [LARGE SCALE GENOMIC DNA]</scope>
    <source>
        <tissue evidence="5">Fresh leaf</tissue>
    </source>
</reference>
<dbReference type="PROSITE" id="PS51320">
    <property type="entry name" value="TIFY"/>
    <property type="match status" value="1"/>
</dbReference>
<dbReference type="Pfam" id="PF06200">
    <property type="entry name" value="tify"/>
    <property type="match status" value="1"/>
</dbReference>
<comment type="function">
    <text evidence="2">Repressor of jasmonate responses.</text>
</comment>
<comment type="domain">
    <text evidence="2">The jas domain is required for interaction with COI1.</text>
</comment>
<feature type="region of interest" description="Disordered" evidence="3">
    <location>
        <begin position="263"/>
        <end position="287"/>
    </location>
</feature>
<dbReference type="RefSeq" id="XP_031385786.1">
    <property type="nucleotide sequence ID" value="XM_031529926.1"/>
</dbReference>
<dbReference type="GeneID" id="116199543"/>
<dbReference type="Pfam" id="PF09425">
    <property type="entry name" value="Jas_motif"/>
    <property type="match status" value="1"/>
</dbReference>
<dbReference type="GO" id="GO:0005634">
    <property type="term" value="C:nucleus"/>
    <property type="evidence" value="ECO:0007669"/>
    <property type="project" value="UniProtKB-SubCell"/>
</dbReference>
<proteinExistence type="inferred from homology"/>
<evidence type="ECO:0000256" key="3">
    <source>
        <dbReference type="SAM" id="MobiDB-lite"/>
    </source>
</evidence>
<dbReference type="SMART" id="SM00979">
    <property type="entry name" value="TIFY"/>
    <property type="match status" value="1"/>
</dbReference>
<dbReference type="GO" id="GO:0031347">
    <property type="term" value="P:regulation of defense response"/>
    <property type="evidence" value="ECO:0007669"/>
    <property type="project" value="UniProtKB-UniRule"/>
</dbReference>
<feature type="domain" description="Tify" evidence="4">
    <location>
        <begin position="190"/>
        <end position="225"/>
    </location>
</feature>
<sequence>MERDFLGLGLKSSSAPLKEENDDGDRDESGVSSGDNKQSASQWPFLNKISALPHVTSLRTPHEHKDNRIVSDPPISSGFMPFRVANSINSSVVKVQKRINHDTEVAPHLSLASHPAPYSASFASHSNEAKMLPVSNQVNSLSSSKHLLKSHLTATTKQQFPGDITILTPHPVPVNGFIAGITEPWSRVKSAEPPAQLTIFYAGTVNVYNDISPEKAQAIMLLAGDETSMANKLLTLAKASPIQGPTSGHIASDIALVHPNNESHLSSPLSVSSHTGTAQSGSGSSSTCTDDLIVATHTGITTTALGKPDLESSGNNLMVATTEGFSASPLTDNLVDAPKIVDVMRAVTGTAIPQARKASLGRFLEKRKERVMSVAPYNLGKKCGE</sequence>
<evidence type="ECO:0000313" key="6">
    <source>
        <dbReference type="Proteomes" id="UP000197138"/>
    </source>
</evidence>
<keyword evidence="2" id="KW-1184">Jasmonic acid signaling pathway</keyword>
<dbReference type="GO" id="GO:0009611">
    <property type="term" value="P:response to wounding"/>
    <property type="evidence" value="ECO:0007669"/>
    <property type="project" value="UniProtKB-UniRule"/>
</dbReference>
<accession>A0A218WVW8</accession>
<dbReference type="EMBL" id="MTKT01003159">
    <property type="protein sequence ID" value="OWM76649.1"/>
    <property type="molecule type" value="Genomic_DNA"/>
</dbReference>
<evidence type="ECO:0000313" key="8">
    <source>
        <dbReference type="RefSeq" id="XP_031385786.1"/>
    </source>
</evidence>
<reference evidence="7" key="3">
    <citation type="journal article" date="2020" name="Plant Biotechnol. J.">
        <title>The pomegranate (Punica granatum L.) draft genome dissects genetic divergence between soft- and hard-seeded cultivars.</title>
        <authorList>
            <person name="Luo X."/>
            <person name="Li H."/>
            <person name="Wu Z."/>
            <person name="Yao W."/>
            <person name="Zhao P."/>
            <person name="Cao D."/>
            <person name="Yu H."/>
            <person name="Li K."/>
            <person name="Poudel K."/>
            <person name="Zhao D."/>
            <person name="Zhang F."/>
            <person name="Xia X."/>
            <person name="Chen L."/>
            <person name="Wang Q."/>
            <person name="Jing D."/>
            <person name="Cao S."/>
        </authorList>
    </citation>
    <scope>NUCLEOTIDE SEQUENCE [LARGE SCALE GENOMIC DNA]</scope>
</reference>
<dbReference type="InterPro" id="IPR010399">
    <property type="entry name" value="Tify_dom"/>
</dbReference>
<dbReference type="Proteomes" id="UP000515151">
    <property type="component" value="Chromosome 3"/>
</dbReference>
<evidence type="ECO:0000259" key="4">
    <source>
        <dbReference type="PROSITE" id="PS51320"/>
    </source>
</evidence>
<dbReference type="OrthoDB" id="1939212at2759"/>
<reference evidence="8" key="4">
    <citation type="submission" date="2025-04" db="UniProtKB">
        <authorList>
            <consortium name="RefSeq"/>
        </authorList>
    </citation>
    <scope>IDENTIFICATION</scope>
    <source>
        <tissue evidence="8">Leaf</tissue>
    </source>
</reference>
<dbReference type="GO" id="GO:2000022">
    <property type="term" value="P:regulation of jasmonic acid mediated signaling pathway"/>
    <property type="evidence" value="ECO:0007669"/>
    <property type="project" value="UniProtKB-UniRule"/>
</dbReference>
<dbReference type="PANTHER" id="PTHR33077:SF90">
    <property type="entry name" value="PROTEIN TIFY 7"/>
    <property type="match status" value="1"/>
</dbReference>